<dbReference type="EMBL" id="AWWV01012907">
    <property type="protein sequence ID" value="OMO63627.1"/>
    <property type="molecule type" value="Genomic_DNA"/>
</dbReference>
<protein>
    <submittedName>
        <fullName evidence="2">Uncharacterized protein</fullName>
    </submittedName>
</protein>
<organism evidence="2 3">
    <name type="scientific">Corchorus capsularis</name>
    <name type="common">Jute</name>
    <dbReference type="NCBI Taxonomy" id="210143"/>
    <lineage>
        <taxon>Eukaryota</taxon>
        <taxon>Viridiplantae</taxon>
        <taxon>Streptophyta</taxon>
        <taxon>Embryophyta</taxon>
        <taxon>Tracheophyta</taxon>
        <taxon>Spermatophyta</taxon>
        <taxon>Magnoliopsida</taxon>
        <taxon>eudicotyledons</taxon>
        <taxon>Gunneridae</taxon>
        <taxon>Pentapetalae</taxon>
        <taxon>rosids</taxon>
        <taxon>malvids</taxon>
        <taxon>Malvales</taxon>
        <taxon>Malvaceae</taxon>
        <taxon>Grewioideae</taxon>
        <taxon>Apeibeae</taxon>
        <taxon>Corchorus</taxon>
    </lineage>
</organism>
<dbReference type="Gramene" id="OMO63627">
    <property type="protein sequence ID" value="OMO63627"/>
    <property type="gene ID" value="CCACVL1_22377"/>
</dbReference>
<reference evidence="2 3" key="1">
    <citation type="submission" date="2013-09" db="EMBL/GenBank/DDBJ databases">
        <title>Corchorus capsularis genome sequencing.</title>
        <authorList>
            <person name="Alam M."/>
            <person name="Haque M.S."/>
            <person name="Islam M.S."/>
            <person name="Emdad E.M."/>
            <person name="Islam M.M."/>
            <person name="Ahmed B."/>
            <person name="Halim A."/>
            <person name="Hossen Q.M.M."/>
            <person name="Hossain M.Z."/>
            <person name="Ahmed R."/>
            <person name="Khan M.M."/>
            <person name="Islam R."/>
            <person name="Rashid M.M."/>
            <person name="Khan S.A."/>
            <person name="Rahman M.S."/>
            <person name="Alam M."/>
        </authorList>
    </citation>
    <scope>NUCLEOTIDE SEQUENCE [LARGE SCALE GENOMIC DNA]</scope>
    <source>
        <strain evidence="3">cv. CVL-1</strain>
        <tissue evidence="2">Whole seedling</tissue>
    </source>
</reference>
<feature type="compositionally biased region" description="Basic and acidic residues" evidence="1">
    <location>
        <begin position="8"/>
        <end position="23"/>
    </location>
</feature>
<evidence type="ECO:0000313" key="2">
    <source>
        <dbReference type="EMBL" id="OMO63627.1"/>
    </source>
</evidence>
<evidence type="ECO:0000313" key="3">
    <source>
        <dbReference type="Proteomes" id="UP000188268"/>
    </source>
</evidence>
<comment type="caution">
    <text evidence="2">The sequence shown here is derived from an EMBL/GenBank/DDBJ whole genome shotgun (WGS) entry which is preliminary data.</text>
</comment>
<dbReference type="AlphaFoldDB" id="A0A1R3GZZ7"/>
<keyword evidence="3" id="KW-1185">Reference proteome</keyword>
<name>A0A1R3GZZ7_COCAP</name>
<accession>A0A1R3GZZ7</accession>
<proteinExistence type="predicted"/>
<feature type="region of interest" description="Disordered" evidence="1">
    <location>
        <begin position="1"/>
        <end position="23"/>
    </location>
</feature>
<evidence type="ECO:0000256" key="1">
    <source>
        <dbReference type="SAM" id="MobiDB-lite"/>
    </source>
</evidence>
<sequence>MARRLQRREKNLEEHHIQRTKIE</sequence>
<dbReference type="Proteomes" id="UP000188268">
    <property type="component" value="Unassembled WGS sequence"/>
</dbReference>
<gene>
    <name evidence="2" type="ORF">CCACVL1_22377</name>
</gene>